<gene>
    <name evidence="1" type="ORF">SPARVUS_LOCUS4308185</name>
</gene>
<evidence type="ECO:0000313" key="2">
    <source>
        <dbReference type="Proteomes" id="UP001162483"/>
    </source>
</evidence>
<accession>A0ABN9C4P1</accession>
<evidence type="ECO:0000313" key="1">
    <source>
        <dbReference type="EMBL" id="CAI9554979.1"/>
    </source>
</evidence>
<feature type="non-terminal residue" evidence="1">
    <location>
        <position position="1"/>
    </location>
</feature>
<dbReference type="Proteomes" id="UP001162483">
    <property type="component" value="Unassembled WGS sequence"/>
</dbReference>
<keyword evidence="2" id="KW-1185">Reference proteome</keyword>
<name>A0ABN9C4P1_9NEOB</name>
<reference evidence="1" key="1">
    <citation type="submission" date="2023-05" db="EMBL/GenBank/DDBJ databases">
        <authorList>
            <person name="Stuckert A."/>
        </authorList>
    </citation>
    <scope>NUCLEOTIDE SEQUENCE</scope>
</reference>
<comment type="caution">
    <text evidence="1">The sequence shown here is derived from an EMBL/GenBank/DDBJ whole genome shotgun (WGS) entry which is preliminary data.</text>
</comment>
<dbReference type="EMBL" id="CATNWA010007865">
    <property type="protein sequence ID" value="CAI9554979.1"/>
    <property type="molecule type" value="Genomic_DNA"/>
</dbReference>
<protein>
    <submittedName>
        <fullName evidence="1">Uncharacterized protein</fullName>
    </submittedName>
</protein>
<organism evidence="1 2">
    <name type="scientific">Staurois parvus</name>
    <dbReference type="NCBI Taxonomy" id="386267"/>
    <lineage>
        <taxon>Eukaryota</taxon>
        <taxon>Metazoa</taxon>
        <taxon>Chordata</taxon>
        <taxon>Craniata</taxon>
        <taxon>Vertebrata</taxon>
        <taxon>Euteleostomi</taxon>
        <taxon>Amphibia</taxon>
        <taxon>Batrachia</taxon>
        <taxon>Anura</taxon>
        <taxon>Neobatrachia</taxon>
        <taxon>Ranoidea</taxon>
        <taxon>Ranidae</taxon>
        <taxon>Staurois</taxon>
    </lineage>
</organism>
<proteinExistence type="predicted"/>
<sequence length="114" mass="12335">DRSGLHFYSSAINGQPGPTLHPFLWGPLISLSTVSSMRKISRTQGTNTPPGLCGTPDVQEDSTLVRNISLTQDRKVDSSPCEISDVCKDLTCLKNTSHTQDRSKAFPLCETSGV</sequence>